<reference evidence="2" key="1">
    <citation type="submission" date="2014-09" db="EMBL/GenBank/DDBJ databases">
        <title>Genome sequence of the luminous mushroom Mycena chlorophos for searching fungal bioluminescence genes.</title>
        <authorList>
            <person name="Tanaka Y."/>
            <person name="Kasuga D."/>
            <person name="Oba Y."/>
            <person name="Hase S."/>
            <person name="Sato K."/>
            <person name="Oba Y."/>
            <person name="Sakakibara Y."/>
        </authorList>
    </citation>
    <scope>NUCLEOTIDE SEQUENCE</scope>
</reference>
<evidence type="ECO:0000313" key="2">
    <source>
        <dbReference type="EMBL" id="GAT58506.1"/>
    </source>
</evidence>
<sequence>MAPRSNQFKLLPPIESVAPAIIKYWKMRKIDRDILDALKTHHIDLSQYGMGLTSFIKMREDMGLFRTRKQGHDVESIRPAMIRIRGIYPKAGRKEVSDILFHEENMSVPRSVIETYFGLYEPDLVLQRRANRLKRRRFWAAGVNDMWCVDQHDKWKPKFGLALHVGLDPFAGKLLWLNVWWTNSNPRLILKYYLDTVETLGYMPLITQSDPGVENFGMANAHTLLRQMHDPALVDTLQHRWMNEKKNVKPEIAWSQLRRRFTPGFEDILDEGVNNGWYDPKILIESLVFRFVFIPWLQGELTGFMERVNNTRKRADRNKILPHGVPNHIFETPEDYGALNFKVQVNPEHIVEVRNLYAPPAHNVFELVPPDFHALAMQFFTEIGDGNGNPTPPVARHNAWATYLEILGRFEHLDMMYRTPAELDAQWGYTLTMSRDDYRDDIELLPNYQNLPDAVQAGHEYLGGVNNGRGMDMSHAAELDAMMNRDLPLPHGSLDIVEVDAPVWFSDDEDSDRDAQEVAAELTTF</sequence>
<feature type="domain" description="Integrase core" evidence="1">
    <location>
        <begin position="142"/>
        <end position="319"/>
    </location>
</feature>
<dbReference type="PANTHER" id="PTHR46177">
    <property type="entry name" value="INTEGRASE CATALYTIC DOMAIN-CONTAINING PROTEIN"/>
    <property type="match status" value="1"/>
</dbReference>
<protein>
    <recommendedName>
        <fullName evidence="1">Integrase core domain-containing protein</fullName>
    </recommendedName>
</protein>
<proteinExistence type="predicted"/>
<dbReference type="InterPro" id="IPR058913">
    <property type="entry name" value="Integrase_dom_put"/>
</dbReference>
<name>A0ABQ0M575_MYCCL</name>
<accession>A0ABQ0M575</accession>
<evidence type="ECO:0000259" key="1">
    <source>
        <dbReference type="Pfam" id="PF24764"/>
    </source>
</evidence>
<dbReference type="EMBL" id="DF849719">
    <property type="protein sequence ID" value="GAT58506.1"/>
    <property type="molecule type" value="Genomic_DNA"/>
</dbReference>
<evidence type="ECO:0000313" key="3">
    <source>
        <dbReference type="Proteomes" id="UP000815677"/>
    </source>
</evidence>
<dbReference type="PANTHER" id="PTHR46177:SF1">
    <property type="entry name" value="INTEGRASE CATALYTIC DOMAIN-CONTAINING PROTEIN"/>
    <property type="match status" value="1"/>
</dbReference>
<keyword evidence="3" id="KW-1185">Reference proteome</keyword>
<gene>
    <name evidence="2" type="ORF">MCHLO_14932</name>
</gene>
<dbReference type="Proteomes" id="UP000815677">
    <property type="component" value="Unassembled WGS sequence"/>
</dbReference>
<organism evidence="2 3">
    <name type="scientific">Mycena chlorophos</name>
    <name type="common">Agaric fungus</name>
    <name type="synonym">Agaricus chlorophos</name>
    <dbReference type="NCBI Taxonomy" id="658473"/>
    <lineage>
        <taxon>Eukaryota</taxon>
        <taxon>Fungi</taxon>
        <taxon>Dikarya</taxon>
        <taxon>Basidiomycota</taxon>
        <taxon>Agaricomycotina</taxon>
        <taxon>Agaricomycetes</taxon>
        <taxon>Agaricomycetidae</taxon>
        <taxon>Agaricales</taxon>
        <taxon>Marasmiineae</taxon>
        <taxon>Mycenaceae</taxon>
        <taxon>Mycena</taxon>
    </lineage>
</organism>
<dbReference type="Pfam" id="PF24764">
    <property type="entry name" value="rva_4"/>
    <property type="match status" value="1"/>
</dbReference>